<organism evidence="1 2">
    <name type="scientific">Stieleria varia</name>
    <dbReference type="NCBI Taxonomy" id="2528005"/>
    <lineage>
        <taxon>Bacteria</taxon>
        <taxon>Pseudomonadati</taxon>
        <taxon>Planctomycetota</taxon>
        <taxon>Planctomycetia</taxon>
        <taxon>Pirellulales</taxon>
        <taxon>Pirellulaceae</taxon>
        <taxon>Stieleria</taxon>
    </lineage>
</organism>
<proteinExistence type="predicted"/>
<keyword evidence="2" id="KW-1185">Reference proteome</keyword>
<reference evidence="1 2" key="1">
    <citation type="submission" date="2019-02" db="EMBL/GenBank/DDBJ databases">
        <title>Deep-cultivation of Planctomycetes and their phenomic and genomic characterization uncovers novel biology.</title>
        <authorList>
            <person name="Wiegand S."/>
            <person name="Jogler M."/>
            <person name="Boedeker C."/>
            <person name="Pinto D."/>
            <person name="Vollmers J."/>
            <person name="Rivas-Marin E."/>
            <person name="Kohn T."/>
            <person name="Peeters S.H."/>
            <person name="Heuer A."/>
            <person name="Rast P."/>
            <person name="Oberbeckmann S."/>
            <person name="Bunk B."/>
            <person name="Jeske O."/>
            <person name="Meyerdierks A."/>
            <person name="Storesund J.E."/>
            <person name="Kallscheuer N."/>
            <person name="Luecker S."/>
            <person name="Lage O.M."/>
            <person name="Pohl T."/>
            <person name="Merkel B.J."/>
            <person name="Hornburger P."/>
            <person name="Mueller R.-W."/>
            <person name="Bruemmer F."/>
            <person name="Labrenz M."/>
            <person name="Spormann A.M."/>
            <person name="Op Den Camp H."/>
            <person name="Overmann J."/>
            <person name="Amann R."/>
            <person name="Jetten M.S.M."/>
            <person name="Mascher T."/>
            <person name="Medema M.H."/>
            <person name="Devos D.P."/>
            <person name="Kaster A.-K."/>
            <person name="Ovreas L."/>
            <person name="Rohde M."/>
            <person name="Galperin M.Y."/>
            <person name="Jogler C."/>
        </authorList>
    </citation>
    <scope>NUCLEOTIDE SEQUENCE [LARGE SCALE GENOMIC DNA]</scope>
    <source>
        <strain evidence="1 2">Pla52n</strain>
    </source>
</reference>
<sequence length="207" mass="21361">MNRFNSLFSGCVSTALTLKIACLANSRGSAGVESNSPTDLLSKGIVVDPKSPSRTASSSQLANSKRPLMMFSADRLVTNSLTSTLMSGAGDANRLASVISMRGNAIPNCCTVVPNPMSTDPLGVIVIRSLNGAAPSAIATSTPASTFNGLLADAPVAVMVPEIGPSENPKSALGVSNLVPRRNWFNVKEPLTPESESPMANVTSRSA</sequence>
<protein>
    <submittedName>
        <fullName evidence="1">Uncharacterized protein</fullName>
    </submittedName>
</protein>
<dbReference type="EMBL" id="SJPN01000026">
    <property type="protein sequence ID" value="TWT89227.1"/>
    <property type="molecule type" value="Genomic_DNA"/>
</dbReference>
<comment type="caution">
    <text evidence="1">The sequence shown here is derived from an EMBL/GenBank/DDBJ whole genome shotgun (WGS) entry which is preliminary data.</text>
</comment>
<gene>
    <name evidence="1" type="ORF">Pla52n_68610</name>
</gene>
<evidence type="ECO:0000313" key="2">
    <source>
        <dbReference type="Proteomes" id="UP000320176"/>
    </source>
</evidence>
<dbReference type="Proteomes" id="UP000320176">
    <property type="component" value="Unassembled WGS sequence"/>
</dbReference>
<evidence type="ECO:0000313" key="1">
    <source>
        <dbReference type="EMBL" id="TWT89227.1"/>
    </source>
</evidence>
<accession>A0A5C5ZQP1</accession>
<name>A0A5C5ZQP1_9BACT</name>
<dbReference type="AlphaFoldDB" id="A0A5C5ZQP1"/>